<proteinExistence type="predicted"/>
<dbReference type="Proteomes" id="UP000460416">
    <property type="component" value="Unassembled WGS sequence"/>
</dbReference>
<comment type="caution">
    <text evidence="2">The sequence shown here is derived from an EMBL/GenBank/DDBJ whole genome shotgun (WGS) entry which is preliminary data.</text>
</comment>
<dbReference type="PROSITE" id="PS51257">
    <property type="entry name" value="PROKAR_LIPOPROTEIN"/>
    <property type="match status" value="1"/>
</dbReference>
<gene>
    <name evidence="2" type="ORF">FLP08_11080</name>
</gene>
<sequence length="210" mass="23948">MKNYIMIFSVGLFMLFSCQEGELDTGVEEKLVNENTTNETVNGGPTENSGEQDSDDTTDSEEERAEFFWWEIDSTKFETTIGKHIAGTIYSSKDTGVINFDFFGEIIGEAQDSTYNGLLFKVCFFDGEGIYYTGTRETVSWAIYWDNFDMWENHYSFGNEPGVVEVTKATDEYVEGTFEFEAYNPDLENMIFVKGGFSLNLESTEDYNNL</sequence>
<accession>A0A7K1LQN3</accession>
<protein>
    <submittedName>
        <fullName evidence="2">Uncharacterized protein</fullName>
    </submittedName>
</protein>
<evidence type="ECO:0000313" key="3">
    <source>
        <dbReference type="Proteomes" id="UP000460416"/>
    </source>
</evidence>
<dbReference type="AlphaFoldDB" id="A0A7K1LQN3"/>
<feature type="compositionally biased region" description="Acidic residues" evidence="1">
    <location>
        <begin position="50"/>
        <end position="60"/>
    </location>
</feature>
<dbReference type="RefSeq" id="WP_156276821.1">
    <property type="nucleotide sequence ID" value="NZ_BAABGI010000001.1"/>
</dbReference>
<feature type="region of interest" description="Disordered" evidence="1">
    <location>
        <begin position="33"/>
        <end position="60"/>
    </location>
</feature>
<evidence type="ECO:0000313" key="2">
    <source>
        <dbReference type="EMBL" id="MUP43119.1"/>
    </source>
</evidence>
<reference evidence="2 3" key="1">
    <citation type="submission" date="2019-07" db="EMBL/GenBank/DDBJ databases">
        <title>Gramella aestuarii sp. nov., isolated from a tidal flat, and emended description of Gramella echinicola.</title>
        <authorList>
            <person name="Liu L."/>
        </authorList>
    </citation>
    <scope>NUCLEOTIDE SEQUENCE [LARGE SCALE GENOMIC DNA]</scope>
    <source>
        <strain evidence="2 3">BS12</strain>
    </source>
</reference>
<dbReference type="OrthoDB" id="1448550at2"/>
<feature type="compositionally biased region" description="Low complexity" evidence="1">
    <location>
        <begin position="33"/>
        <end position="48"/>
    </location>
</feature>
<keyword evidence="3" id="KW-1185">Reference proteome</keyword>
<evidence type="ECO:0000256" key="1">
    <source>
        <dbReference type="SAM" id="MobiDB-lite"/>
    </source>
</evidence>
<organism evidence="2 3">
    <name type="scientific">Christiangramia aestuarii</name>
    <dbReference type="NCBI Taxonomy" id="1028746"/>
    <lineage>
        <taxon>Bacteria</taxon>
        <taxon>Pseudomonadati</taxon>
        <taxon>Bacteroidota</taxon>
        <taxon>Flavobacteriia</taxon>
        <taxon>Flavobacteriales</taxon>
        <taxon>Flavobacteriaceae</taxon>
        <taxon>Christiangramia</taxon>
    </lineage>
</organism>
<dbReference type="EMBL" id="VJVW01000004">
    <property type="protein sequence ID" value="MUP43119.1"/>
    <property type="molecule type" value="Genomic_DNA"/>
</dbReference>
<name>A0A7K1LQN3_9FLAO</name>